<name>A0ABV8JB55_9ACTN</name>
<keyword evidence="2" id="KW-0732">Signal</keyword>
<evidence type="ECO:0000313" key="3">
    <source>
        <dbReference type="EMBL" id="MFC4072222.1"/>
    </source>
</evidence>
<reference evidence="4" key="1">
    <citation type="journal article" date="2019" name="Int. J. Syst. Evol. Microbiol.">
        <title>The Global Catalogue of Microorganisms (GCM) 10K type strain sequencing project: providing services to taxonomists for standard genome sequencing and annotation.</title>
        <authorList>
            <consortium name="The Broad Institute Genomics Platform"/>
            <consortium name="The Broad Institute Genome Sequencing Center for Infectious Disease"/>
            <person name="Wu L."/>
            <person name="Ma J."/>
        </authorList>
    </citation>
    <scope>NUCLEOTIDE SEQUENCE [LARGE SCALE GENOMIC DNA]</scope>
    <source>
        <strain evidence="4">TBRC 5832</strain>
    </source>
</reference>
<feature type="region of interest" description="Disordered" evidence="1">
    <location>
        <begin position="22"/>
        <end position="47"/>
    </location>
</feature>
<dbReference type="PROSITE" id="PS51257">
    <property type="entry name" value="PROKAR_LIPOPROTEIN"/>
    <property type="match status" value="1"/>
</dbReference>
<dbReference type="Proteomes" id="UP001595867">
    <property type="component" value="Unassembled WGS sequence"/>
</dbReference>
<evidence type="ECO:0000256" key="1">
    <source>
        <dbReference type="SAM" id="MobiDB-lite"/>
    </source>
</evidence>
<evidence type="ECO:0000313" key="4">
    <source>
        <dbReference type="Proteomes" id="UP001595867"/>
    </source>
</evidence>
<feature type="compositionally biased region" description="Low complexity" evidence="1">
    <location>
        <begin position="35"/>
        <end position="47"/>
    </location>
</feature>
<feature type="chain" id="PRO_5046791624" description="Lipoprotein" evidence="2">
    <location>
        <begin position="19"/>
        <end position="180"/>
    </location>
</feature>
<feature type="region of interest" description="Disordered" evidence="1">
    <location>
        <begin position="124"/>
        <end position="180"/>
    </location>
</feature>
<dbReference type="RefSeq" id="WP_378073100.1">
    <property type="nucleotide sequence ID" value="NZ_JBHSBL010000032.1"/>
</dbReference>
<feature type="compositionally biased region" description="Polar residues" evidence="1">
    <location>
        <begin position="22"/>
        <end position="32"/>
    </location>
</feature>
<feature type="signal peptide" evidence="2">
    <location>
        <begin position="1"/>
        <end position="18"/>
    </location>
</feature>
<accession>A0ABV8JB55</accession>
<dbReference type="EMBL" id="JBHSBL010000032">
    <property type="protein sequence ID" value="MFC4072222.1"/>
    <property type="molecule type" value="Genomic_DNA"/>
</dbReference>
<organism evidence="3 4">
    <name type="scientific">Actinoplanes subglobosus</name>
    <dbReference type="NCBI Taxonomy" id="1547892"/>
    <lineage>
        <taxon>Bacteria</taxon>
        <taxon>Bacillati</taxon>
        <taxon>Actinomycetota</taxon>
        <taxon>Actinomycetes</taxon>
        <taxon>Micromonosporales</taxon>
        <taxon>Micromonosporaceae</taxon>
        <taxon>Actinoplanes</taxon>
    </lineage>
</organism>
<sequence>MRKLMITGLLLLSVTACARTTTSEPTVASAQKGTAAPSASASASFDPDAPLKHAKCMREHGMTWFPDPPPPGQGQALEIPAGTDHEDFDAAMKACEQYLGNAVDKGGPDAEDIERLRDFAKCMRDNGVPDFPDPKPDGTSQIQLDPEDPNFAKAEKACEQYQPEGTRRHVAGGPQQAGGN</sequence>
<proteinExistence type="predicted"/>
<evidence type="ECO:0008006" key="5">
    <source>
        <dbReference type="Google" id="ProtNLM"/>
    </source>
</evidence>
<protein>
    <recommendedName>
        <fullName evidence="5">Lipoprotein</fullName>
    </recommendedName>
</protein>
<gene>
    <name evidence="3" type="ORF">ACFO0C_45435</name>
</gene>
<comment type="caution">
    <text evidence="3">The sequence shown here is derived from an EMBL/GenBank/DDBJ whole genome shotgun (WGS) entry which is preliminary data.</text>
</comment>
<evidence type="ECO:0000256" key="2">
    <source>
        <dbReference type="SAM" id="SignalP"/>
    </source>
</evidence>
<keyword evidence="4" id="KW-1185">Reference proteome</keyword>